<proteinExistence type="predicted"/>
<protein>
    <submittedName>
        <fullName evidence="2">Uncharacterized protein</fullName>
    </submittedName>
</protein>
<feature type="compositionally biased region" description="Low complexity" evidence="1">
    <location>
        <begin position="44"/>
        <end position="54"/>
    </location>
</feature>
<feature type="compositionally biased region" description="Gly residues" evidence="1">
    <location>
        <begin position="75"/>
        <end position="85"/>
    </location>
</feature>
<feature type="compositionally biased region" description="Basic and acidic residues" evidence="1">
    <location>
        <begin position="92"/>
        <end position="122"/>
    </location>
</feature>
<dbReference type="Proteomes" id="UP000543598">
    <property type="component" value="Unassembled WGS sequence"/>
</dbReference>
<evidence type="ECO:0000256" key="1">
    <source>
        <dbReference type="SAM" id="MobiDB-lite"/>
    </source>
</evidence>
<keyword evidence="3" id="KW-1185">Reference proteome</keyword>
<organism evidence="2 3">
    <name type="scientific">Microbacterium ulmi</name>
    <dbReference type="NCBI Taxonomy" id="179095"/>
    <lineage>
        <taxon>Bacteria</taxon>
        <taxon>Bacillati</taxon>
        <taxon>Actinomycetota</taxon>
        <taxon>Actinomycetes</taxon>
        <taxon>Micrococcales</taxon>
        <taxon>Microbacteriaceae</taxon>
        <taxon>Microbacterium</taxon>
    </lineage>
</organism>
<gene>
    <name evidence="2" type="ORF">HLA99_12655</name>
</gene>
<feature type="non-terminal residue" evidence="2">
    <location>
        <position position="137"/>
    </location>
</feature>
<comment type="caution">
    <text evidence="2">The sequence shown here is derived from an EMBL/GenBank/DDBJ whole genome shotgun (WGS) entry which is preliminary data.</text>
</comment>
<sequence length="137" mass="14161">MDAATRAELDALRARAYGPAADIQADPGAIARLELLERIVHGAASASAGRSPPGTRAGDGNDPWAGEPATRPLDGGIGDASGDGVGVARDPGYPRDPGDPRDPGYPRDPGDPRDPGYQRDAGDEGVEPARRRRTGRT</sequence>
<evidence type="ECO:0000313" key="2">
    <source>
        <dbReference type="EMBL" id="NNH04695.1"/>
    </source>
</evidence>
<feature type="region of interest" description="Disordered" evidence="1">
    <location>
        <begin position="44"/>
        <end position="137"/>
    </location>
</feature>
<evidence type="ECO:0000313" key="3">
    <source>
        <dbReference type="Proteomes" id="UP000543598"/>
    </source>
</evidence>
<dbReference type="AlphaFoldDB" id="A0A7Y2M1B4"/>
<dbReference type="EMBL" id="JABEMB010000021">
    <property type="protein sequence ID" value="NNH04695.1"/>
    <property type="molecule type" value="Genomic_DNA"/>
</dbReference>
<accession>A0A7Y2M1B4</accession>
<name>A0A7Y2M1B4_9MICO</name>
<reference evidence="2 3" key="1">
    <citation type="submission" date="2020-05" db="EMBL/GenBank/DDBJ databases">
        <title>MicrobeNet Type strains.</title>
        <authorList>
            <person name="Nicholson A.C."/>
        </authorList>
    </citation>
    <scope>NUCLEOTIDE SEQUENCE [LARGE SCALE GENOMIC DNA]</scope>
    <source>
        <strain evidence="2 3">JCM 14282</strain>
    </source>
</reference>